<evidence type="ECO:0000256" key="1">
    <source>
        <dbReference type="ARBA" id="ARBA00023002"/>
    </source>
</evidence>
<dbReference type="PRINTS" id="PR00069">
    <property type="entry name" value="ALDKETRDTASE"/>
</dbReference>
<reference evidence="3 4" key="1">
    <citation type="submission" date="2019-02" db="EMBL/GenBank/DDBJ databases">
        <title>Deep-cultivation of Planctomycetes and their phenomic and genomic characterization uncovers novel biology.</title>
        <authorList>
            <person name="Wiegand S."/>
            <person name="Jogler M."/>
            <person name="Boedeker C."/>
            <person name="Pinto D."/>
            <person name="Vollmers J."/>
            <person name="Rivas-Marin E."/>
            <person name="Kohn T."/>
            <person name="Peeters S.H."/>
            <person name="Heuer A."/>
            <person name="Rast P."/>
            <person name="Oberbeckmann S."/>
            <person name="Bunk B."/>
            <person name="Jeske O."/>
            <person name="Meyerdierks A."/>
            <person name="Storesund J.E."/>
            <person name="Kallscheuer N."/>
            <person name="Luecker S."/>
            <person name="Lage O.M."/>
            <person name="Pohl T."/>
            <person name="Merkel B.J."/>
            <person name="Hornburger P."/>
            <person name="Mueller R.-W."/>
            <person name="Bruemmer F."/>
            <person name="Labrenz M."/>
            <person name="Spormann A.M."/>
            <person name="Op den Camp H."/>
            <person name="Overmann J."/>
            <person name="Amann R."/>
            <person name="Jetten M.S.M."/>
            <person name="Mascher T."/>
            <person name="Medema M.H."/>
            <person name="Devos D.P."/>
            <person name="Kaster A.-K."/>
            <person name="Ovreas L."/>
            <person name="Rohde M."/>
            <person name="Galperin M.Y."/>
            <person name="Jogler C."/>
        </authorList>
    </citation>
    <scope>NUCLEOTIDE SEQUENCE [LARGE SCALE GENOMIC DNA]</scope>
    <source>
        <strain evidence="3 4">Pla110</strain>
    </source>
</reference>
<gene>
    <name evidence="3" type="primary">yhdN_3</name>
    <name evidence="3" type="ORF">Pla110_34010</name>
</gene>
<protein>
    <submittedName>
        <fullName evidence="3">General stress protein 69</fullName>
        <ecNumber evidence="3">1.1.1.-</ecNumber>
    </submittedName>
</protein>
<dbReference type="Pfam" id="PF00248">
    <property type="entry name" value="Aldo_ket_red"/>
    <property type="match status" value="1"/>
</dbReference>
<dbReference type="InterPro" id="IPR023210">
    <property type="entry name" value="NADP_OxRdtase_dom"/>
</dbReference>
<feature type="domain" description="NADP-dependent oxidoreductase" evidence="2">
    <location>
        <begin position="15"/>
        <end position="302"/>
    </location>
</feature>
<evidence type="ECO:0000313" key="4">
    <source>
        <dbReference type="Proteomes" id="UP000317178"/>
    </source>
</evidence>
<dbReference type="Gene3D" id="3.20.20.100">
    <property type="entry name" value="NADP-dependent oxidoreductase domain"/>
    <property type="match status" value="1"/>
</dbReference>
<dbReference type="InterPro" id="IPR050523">
    <property type="entry name" value="AKR_Detox_Biosynth"/>
</dbReference>
<organism evidence="3 4">
    <name type="scientific">Polystyrenella longa</name>
    <dbReference type="NCBI Taxonomy" id="2528007"/>
    <lineage>
        <taxon>Bacteria</taxon>
        <taxon>Pseudomonadati</taxon>
        <taxon>Planctomycetota</taxon>
        <taxon>Planctomycetia</taxon>
        <taxon>Planctomycetales</taxon>
        <taxon>Planctomycetaceae</taxon>
        <taxon>Polystyrenella</taxon>
    </lineage>
</organism>
<dbReference type="FunFam" id="3.20.20.100:FF:000004">
    <property type="entry name" value="Oxidoreductase, aldo/keto reductase"/>
    <property type="match status" value="1"/>
</dbReference>
<evidence type="ECO:0000259" key="2">
    <source>
        <dbReference type="Pfam" id="PF00248"/>
    </source>
</evidence>
<dbReference type="KEGG" id="plon:Pla110_34010"/>
<proteinExistence type="predicted"/>
<evidence type="ECO:0000313" key="3">
    <source>
        <dbReference type="EMBL" id="QDU81657.1"/>
    </source>
</evidence>
<dbReference type="RefSeq" id="WP_144997188.1">
    <property type="nucleotide sequence ID" value="NZ_CP036281.1"/>
</dbReference>
<dbReference type="InterPro" id="IPR020471">
    <property type="entry name" value="AKR"/>
</dbReference>
<accession>A0A518CR08</accession>
<dbReference type="AlphaFoldDB" id="A0A518CR08"/>
<dbReference type="GO" id="GO:0016491">
    <property type="term" value="F:oxidoreductase activity"/>
    <property type="evidence" value="ECO:0007669"/>
    <property type="project" value="UniProtKB-KW"/>
</dbReference>
<dbReference type="OrthoDB" id="9773828at2"/>
<keyword evidence="4" id="KW-1185">Reference proteome</keyword>
<dbReference type="GO" id="GO:0005829">
    <property type="term" value="C:cytosol"/>
    <property type="evidence" value="ECO:0007669"/>
    <property type="project" value="TreeGrafter"/>
</dbReference>
<dbReference type="Proteomes" id="UP000317178">
    <property type="component" value="Chromosome"/>
</dbReference>
<dbReference type="SUPFAM" id="SSF51430">
    <property type="entry name" value="NAD(P)-linked oxidoreductase"/>
    <property type="match status" value="1"/>
</dbReference>
<keyword evidence="1 3" id="KW-0560">Oxidoreductase</keyword>
<sequence>MKLKSLGQTDLQVSEIGMGCVTFGREIDQASSFEILDYALEKGINLLDTAAAYAAGASEQVVGGWMKDRGCRDQVVLATKVNGELTRDYVLRSAEESLERLQTDCIDLYQLHSWDNTTPLEETLGALEELVQAGKVRFIGCSNFQAWQLAKGLLWSASTGGPRIESIQPPYNLVQREIESDVLPLCQDQKVGVLSYSPLGAGFLTGKYSRDGEVPTGSRFDVIPGHQPIYFSERGYSVIDDLRKLAEETGIPMLQLALRWVIQNEGVTSMLVGARERRHLDQAFAARELNLTADSKSRLDEIGQE</sequence>
<dbReference type="PANTHER" id="PTHR43364:SF4">
    <property type="entry name" value="NAD(P)-LINKED OXIDOREDUCTASE SUPERFAMILY PROTEIN"/>
    <property type="match status" value="1"/>
</dbReference>
<dbReference type="EC" id="1.1.1.-" evidence="3"/>
<name>A0A518CR08_9PLAN</name>
<dbReference type="EMBL" id="CP036281">
    <property type="protein sequence ID" value="QDU81657.1"/>
    <property type="molecule type" value="Genomic_DNA"/>
</dbReference>
<dbReference type="InterPro" id="IPR036812">
    <property type="entry name" value="NAD(P)_OxRdtase_dom_sf"/>
</dbReference>
<dbReference type="PANTHER" id="PTHR43364">
    <property type="entry name" value="NADH-SPECIFIC METHYLGLYOXAL REDUCTASE-RELATED"/>
    <property type="match status" value="1"/>
</dbReference>